<name>A0A382WXZ3_9ZZZZ</name>
<protein>
    <recommendedName>
        <fullName evidence="1">Glycosyl transferase family 1 domain-containing protein</fullName>
    </recommendedName>
</protein>
<accession>A0A382WXZ3</accession>
<dbReference type="Gene3D" id="3.40.50.2000">
    <property type="entry name" value="Glycogen Phosphorylase B"/>
    <property type="match status" value="1"/>
</dbReference>
<sequence>MLINAYSLLAENNVFKLIIVGDGPEKQHLQQLISELNLDGRVVLVGHLNNPFPLMKNAESVILSSSWEGFSLVLIETLALKKNIVSTDCPSGPREILGNGEFGLLVPMNNPEKLAEGISQIINGEVKFDEDLLLQRAKYFNIEKSFNQFMEIIH</sequence>
<evidence type="ECO:0000313" key="2">
    <source>
        <dbReference type="EMBL" id="SVD63469.1"/>
    </source>
</evidence>
<dbReference type="Pfam" id="PF00534">
    <property type="entry name" value="Glycos_transf_1"/>
    <property type="match status" value="1"/>
</dbReference>
<dbReference type="EMBL" id="UINC01163255">
    <property type="protein sequence ID" value="SVD63469.1"/>
    <property type="molecule type" value="Genomic_DNA"/>
</dbReference>
<dbReference type="SUPFAM" id="SSF53756">
    <property type="entry name" value="UDP-Glycosyltransferase/glycogen phosphorylase"/>
    <property type="match status" value="1"/>
</dbReference>
<evidence type="ECO:0000259" key="1">
    <source>
        <dbReference type="Pfam" id="PF00534"/>
    </source>
</evidence>
<dbReference type="PANTHER" id="PTHR12526">
    <property type="entry name" value="GLYCOSYLTRANSFERASE"/>
    <property type="match status" value="1"/>
</dbReference>
<proteinExistence type="predicted"/>
<feature type="domain" description="Glycosyl transferase family 1" evidence="1">
    <location>
        <begin position="2"/>
        <end position="128"/>
    </location>
</feature>
<reference evidence="2" key="1">
    <citation type="submission" date="2018-05" db="EMBL/GenBank/DDBJ databases">
        <authorList>
            <person name="Lanie J.A."/>
            <person name="Ng W.-L."/>
            <person name="Kazmierczak K.M."/>
            <person name="Andrzejewski T.M."/>
            <person name="Davidsen T.M."/>
            <person name="Wayne K.J."/>
            <person name="Tettelin H."/>
            <person name="Glass J.I."/>
            <person name="Rusch D."/>
            <person name="Podicherti R."/>
            <person name="Tsui H.-C.T."/>
            <person name="Winkler M.E."/>
        </authorList>
    </citation>
    <scope>NUCLEOTIDE SEQUENCE</scope>
</reference>
<dbReference type="GO" id="GO:0016757">
    <property type="term" value="F:glycosyltransferase activity"/>
    <property type="evidence" value="ECO:0007669"/>
    <property type="project" value="InterPro"/>
</dbReference>
<dbReference type="PANTHER" id="PTHR12526:SF630">
    <property type="entry name" value="GLYCOSYLTRANSFERASE"/>
    <property type="match status" value="1"/>
</dbReference>
<dbReference type="InterPro" id="IPR001296">
    <property type="entry name" value="Glyco_trans_1"/>
</dbReference>
<dbReference type="AlphaFoldDB" id="A0A382WXZ3"/>
<gene>
    <name evidence="2" type="ORF">METZ01_LOCUS416323</name>
</gene>
<organism evidence="2">
    <name type="scientific">marine metagenome</name>
    <dbReference type="NCBI Taxonomy" id="408172"/>
    <lineage>
        <taxon>unclassified sequences</taxon>
        <taxon>metagenomes</taxon>
        <taxon>ecological metagenomes</taxon>
    </lineage>
</organism>